<feature type="region of interest" description="Disordered" evidence="1">
    <location>
        <begin position="24"/>
        <end position="67"/>
    </location>
</feature>
<evidence type="ECO:0000313" key="2">
    <source>
        <dbReference type="EMBL" id="RFA15940.1"/>
    </source>
</evidence>
<protein>
    <submittedName>
        <fullName evidence="2">Uncharacterized protein</fullName>
    </submittedName>
</protein>
<proteinExistence type="predicted"/>
<dbReference type="Proteomes" id="UP000256709">
    <property type="component" value="Unassembled WGS sequence"/>
</dbReference>
<evidence type="ECO:0000313" key="3">
    <source>
        <dbReference type="Proteomes" id="UP000256709"/>
    </source>
</evidence>
<dbReference type="AlphaFoldDB" id="A0A3E0W1R9"/>
<sequence>MRNKIIIGGVIVAAIYLAGARSHRPVKGKQSESLRHQAERLWRDPKNAKARKKLGKKVARKVDDLKK</sequence>
<name>A0A3E0W1R9_9MICO</name>
<dbReference type="RefSeq" id="WP_116281787.1">
    <property type="nucleotide sequence ID" value="NZ_NBXA01000005.1"/>
</dbReference>
<comment type="caution">
    <text evidence="2">The sequence shown here is derived from an EMBL/GenBank/DDBJ whole genome shotgun (WGS) entry which is preliminary data.</text>
</comment>
<evidence type="ECO:0000256" key="1">
    <source>
        <dbReference type="SAM" id="MobiDB-lite"/>
    </source>
</evidence>
<reference evidence="2 3" key="1">
    <citation type="submission" date="2017-04" db="EMBL/GenBank/DDBJ databases">
        <title>Comparative genome analysis of Subtercola boreus.</title>
        <authorList>
            <person name="Cho Y.-J."/>
            <person name="Cho A."/>
            <person name="Kim O.-S."/>
            <person name="Lee J.-I."/>
        </authorList>
    </citation>
    <scope>NUCLEOTIDE SEQUENCE [LARGE SCALE GENOMIC DNA]</scope>
    <source>
        <strain evidence="2 3">P27444</strain>
    </source>
</reference>
<dbReference type="EMBL" id="NBXA01000005">
    <property type="protein sequence ID" value="RFA15940.1"/>
    <property type="molecule type" value="Genomic_DNA"/>
</dbReference>
<accession>A0A3E0W1R9</accession>
<organism evidence="2 3">
    <name type="scientific">Subtercola boreus</name>
    <dbReference type="NCBI Taxonomy" id="120213"/>
    <lineage>
        <taxon>Bacteria</taxon>
        <taxon>Bacillati</taxon>
        <taxon>Actinomycetota</taxon>
        <taxon>Actinomycetes</taxon>
        <taxon>Micrococcales</taxon>
        <taxon>Microbacteriaceae</taxon>
        <taxon>Subtercola</taxon>
    </lineage>
</organism>
<dbReference type="OrthoDB" id="4991223at2"/>
<feature type="compositionally biased region" description="Basic and acidic residues" evidence="1">
    <location>
        <begin position="29"/>
        <end position="47"/>
    </location>
</feature>
<feature type="compositionally biased region" description="Basic residues" evidence="1">
    <location>
        <begin position="48"/>
        <end position="59"/>
    </location>
</feature>
<gene>
    <name evidence="2" type="ORF">B7R21_03030</name>
</gene>